<dbReference type="Ensembl" id="ENSPRET00000016883.1">
    <property type="protein sequence ID" value="ENSPREP00000016703.1"/>
    <property type="gene ID" value="ENSPREG00000011295.1"/>
</dbReference>
<proteinExistence type="inferred from homology"/>
<evidence type="ECO:0000256" key="2">
    <source>
        <dbReference type="ARBA" id="ARBA00022741"/>
    </source>
</evidence>
<dbReference type="InterPro" id="IPR006703">
    <property type="entry name" value="G_AIG1"/>
</dbReference>
<accession>A0A3P9P4R1</accession>
<dbReference type="InterPro" id="IPR027417">
    <property type="entry name" value="P-loop_NTPase"/>
</dbReference>
<dbReference type="InterPro" id="IPR045058">
    <property type="entry name" value="GIMA/IAN/Toc"/>
</dbReference>
<name>A0A3P9P4R1_POERE</name>
<dbReference type="Pfam" id="PF04548">
    <property type="entry name" value="AIG1"/>
    <property type="match status" value="1"/>
</dbReference>
<dbReference type="PANTHER" id="PTHR10903">
    <property type="entry name" value="GTPASE, IMAP FAMILY MEMBER-RELATED"/>
    <property type="match status" value="1"/>
</dbReference>
<dbReference type="GO" id="GO:0005525">
    <property type="term" value="F:GTP binding"/>
    <property type="evidence" value="ECO:0007669"/>
    <property type="project" value="UniProtKB-KW"/>
</dbReference>
<evidence type="ECO:0000313" key="5">
    <source>
        <dbReference type="Ensembl" id="ENSPREP00000016703.1"/>
    </source>
</evidence>
<reference evidence="5" key="2">
    <citation type="submission" date="2025-08" db="UniProtKB">
        <authorList>
            <consortium name="Ensembl"/>
        </authorList>
    </citation>
    <scope>IDENTIFICATION</scope>
    <source>
        <strain evidence="5">Guanapo</strain>
    </source>
</reference>
<keyword evidence="2" id="KW-0547">Nucleotide-binding</keyword>
<comment type="similarity">
    <text evidence="1">Belongs to the TRAFAC class TrmE-Era-EngA-EngB-Septin-like GTPase superfamily. AIG1/Toc34/Toc159-like paraseptin GTPase family. IAN subfamily.</text>
</comment>
<reference evidence="6" key="1">
    <citation type="submission" date="2013-11" db="EMBL/GenBank/DDBJ databases">
        <title>The genomic landscape of the Guanapo guppy.</title>
        <authorList>
            <person name="Kuenstner A."/>
            <person name="Dreyer C."/>
        </authorList>
    </citation>
    <scope>NUCLEOTIDE SEQUENCE</scope>
    <source>
        <strain evidence="6">Guanapo</strain>
    </source>
</reference>
<keyword evidence="6" id="KW-1185">Reference proteome</keyword>
<organism evidence="5 6">
    <name type="scientific">Poecilia reticulata</name>
    <name type="common">Guppy</name>
    <name type="synonym">Acanthophacelus reticulatus</name>
    <dbReference type="NCBI Taxonomy" id="8081"/>
    <lineage>
        <taxon>Eukaryota</taxon>
        <taxon>Metazoa</taxon>
        <taxon>Chordata</taxon>
        <taxon>Craniata</taxon>
        <taxon>Vertebrata</taxon>
        <taxon>Euteleostomi</taxon>
        <taxon>Actinopterygii</taxon>
        <taxon>Neopterygii</taxon>
        <taxon>Teleostei</taxon>
        <taxon>Neoteleostei</taxon>
        <taxon>Acanthomorphata</taxon>
        <taxon>Ovalentaria</taxon>
        <taxon>Atherinomorphae</taxon>
        <taxon>Cyprinodontiformes</taxon>
        <taxon>Poeciliidae</taxon>
        <taxon>Poeciliinae</taxon>
        <taxon>Poecilia</taxon>
    </lineage>
</organism>
<evidence type="ECO:0000313" key="6">
    <source>
        <dbReference type="Proteomes" id="UP000242638"/>
    </source>
</evidence>
<dbReference type="PANTHER" id="PTHR10903:SF107">
    <property type="entry name" value="GTPASE IMAP FAMILY MEMBER 4-LIKE-RELATED"/>
    <property type="match status" value="1"/>
</dbReference>
<evidence type="ECO:0000256" key="3">
    <source>
        <dbReference type="ARBA" id="ARBA00023134"/>
    </source>
</evidence>
<reference evidence="5" key="3">
    <citation type="submission" date="2025-09" db="UniProtKB">
        <authorList>
            <consortium name="Ensembl"/>
        </authorList>
    </citation>
    <scope>IDENTIFICATION</scope>
    <source>
        <strain evidence="5">Guanapo</strain>
    </source>
</reference>
<dbReference type="AlphaFoldDB" id="A0A3P9P4R1"/>
<feature type="domain" description="AIG1-type G" evidence="4">
    <location>
        <begin position="31"/>
        <end position="83"/>
    </location>
</feature>
<evidence type="ECO:0000256" key="1">
    <source>
        <dbReference type="ARBA" id="ARBA00008535"/>
    </source>
</evidence>
<dbReference type="SUPFAM" id="SSF52540">
    <property type="entry name" value="P-loop containing nucleoside triphosphate hydrolases"/>
    <property type="match status" value="1"/>
</dbReference>
<dbReference type="GeneTree" id="ENSGT00940000179754"/>
<keyword evidence="3" id="KW-0342">GTP-binding</keyword>
<dbReference type="Gene3D" id="3.40.50.300">
    <property type="entry name" value="P-loop containing nucleotide triphosphate hydrolases"/>
    <property type="match status" value="1"/>
</dbReference>
<sequence length="114" mass="12403">MIRPRFPCNSNKPDCGVCVTAGTDGWRPALSLILLGRRKSGKSSAGNMILGREEFQRDKKTVQCEAGHAEISGWSVTVVDTPGWSLFGQILLYGCSSSVLTVHTLLKTHTHTQC</sequence>
<evidence type="ECO:0000259" key="4">
    <source>
        <dbReference type="Pfam" id="PF04548"/>
    </source>
</evidence>
<dbReference type="Bgee" id="ENSPREG00000011295">
    <property type="expression patterns" value="Expressed in head"/>
</dbReference>
<dbReference type="Proteomes" id="UP000242638">
    <property type="component" value="Unassembled WGS sequence"/>
</dbReference>
<protein>
    <recommendedName>
        <fullName evidence="4">AIG1-type G domain-containing protein</fullName>
    </recommendedName>
</protein>